<keyword evidence="3" id="KW-1185">Reference proteome</keyword>
<dbReference type="Proteomes" id="UP001152523">
    <property type="component" value="Unassembled WGS sequence"/>
</dbReference>
<dbReference type="SUPFAM" id="SSF53098">
    <property type="entry name" value="Ribonuclease H-like"/>
    <property type="match status" value="1"/>
</dbReference>
<protein>
    <recommendedName>
        <fullName evidence="1">HAT C-terminal dimerisation domain-containing protein</fullName>
    </recommendedName>
</protein>
<gene>
    <name evidence="2" type="ORF">CEPIT_LOCUS42432</name>
</gene>
<evidence type="ECO:0000259" key="1">
    <source>
        <dbReference type="Pfam" id="PF05699"/>
    </source>
</evidence>
<dbReference type="Pfam" id="PF05699">
    <property type="entry name" value="Dimer_Tnp_hAT"/>
    <property type="match status" value="1"/>
</dbReference>
<reference evidence="2" key="1">
    <citation type="submission" date="2022-07" db="EMBL/GenBank/DDBJ databases">
        <authorList>
            <person name="Macas J."/>
            <person name="Novak P."/>
            <person name="Neumann P."/>
        </authorList>
    </citation>
    <scope>NUCLEOTIDE SEQUENCE</scope>
</reference>
<dbReference type="EMBL" id="CAMAPF010001084">
    <property type="protein sequence ID" value="CAH9145721.1"/>
    <property type="molecule type" value="Genomic_DNA"/>
</dbReference>
<organism evidence="2 3">
    <name type="scientific">Cuscuta epithymum</name>
    <dbReference type="NCBI Taxonomy" id="186058"/>
    <lineage>
        <taxon>Eukaryota</taxon>
        <taxon>Viridiplantae</taxon>
        <taxon>Streptophyta</taxon>
        <taxon>Embryophyta</taxon>
        <taxon>Tracheophyta</taxon>
        <taxon>Spermatophyta</taxon>
        <taxon>Magnoliopsida</taxon>
        <taxon>eudicotyledons</taxon>
        <taxon>Gunneridae</taxon>
        <taxon>Pentapetalae</taxon>
        <taxon>asterids</taxon>
        <taxon>lamiids</taxon>
        <taxon>Solanales</taxon>
        <taxon>Convolvulaceae</taxon>
        <taxon>Cuscuteae</taxon>
        <taxon>Cuscuta</taxon>
        <taxon>Cuscuta subgen. Cuscuta</taxon>
    </lineage>
</organism>
<feature type="domain" description="HAT C-terminal dimerisation" evidence="1">
    <location>
        <begin position="47"/>
        <end position="93"/>
    </location>
</feature>
<dbReference type="InterPro" id="IPR008906">
    <property type="entry name" value="HATC_C_dom"/>
</dbReference>
<proteinExistence type="predicted"/>
<accession>A0AAV0GDS4</accession>
<dbReference type="InterPro" id="IPR012337">
    <property type="entry name" value="RNaseH-like_sf"/>
</dbReference>
<sequence>MDGFLNCVETFYHGDFEKQDKVVNNEINIYKNKGGHFGRALAMKGCEQNDDKFDPANWWTTYGHHVPNLQKLAIRILCLTSSSSGCERNWSTFEG</sequence>
<evidence type="ECO:0000313" key="3">
    <source>
        <dbReference type="Proteomes" id="UP001152523"/>
    </source>
</evidence>
<comment type="caution">
    <text evidence="2">The sequence shown here is derived from an EMBL/GenBank/DDBJ whole genome shotgun (WGS) entry which is preliminary data.</text>
</comment>
<dbReference type="AlphaFoldDB" id="A0AAV0GDS4"/>
<name>A0AAV0GDS4_9ASTE</name>
<feature type="non-terminal residue" evidence="2">
    <location>
        <position position="95"/>
    </location>
</feature>
<evidence type="ECO:0000313" key="2">
    <source>
        <dbReference type="EMBL" id="CAH9145721.1"/>
    </source>
</evidence>
<dbReference type="GO" id="GO:0046983">
    <property type="term" value="F:protein dimerization activity"/>
    <property type="evidence" value="ECO:0007669"/>
    <property type="project" value="InterPro"/>
</dbReference>